<gene>
    <name evidence="1" type="ORF">BED41_00195</name>
</gene>
<reference evidence="1" key="1">
    <citation type="submission" date="2016-08" db="EMBL/GenBank/DDBJ databases">
        <title>Complete genome of Cloacibacillus porcorum.</title>
        <authorList>
            <person name="Looft T."/>
            <person name="Bayles D.O."/>
            <person name="Alt D.P."/>
        </authorList>
    </citation>
    <scope>NUCLEOTIDE SEQUENCE [LARGE SCALE GENOMIC DNA]</scope>
    <source>
        <strain evidence="1">CL-84</strain>
    </source>
</reference>
<sequence length="435" mass="47088">MKLDLHKINIRGLEWGEKTTVKDGVLYVNRDEAIASCGDFPVVAGFSLHIARPGENVRIIPVKAAIEPRCKLSSEGAVFPGIVGGMKQAGIGATLALKNCAVLVTESGDEGLKCRTGGLVDMSGPAAEYTPFSKTFNLVLEAHVRPERLKDETLSTDEACRFASFRLAAYLAERCADIKADEVKCYELAPADEKLPGVVYVMQMLGQNPEIIDFHVYGQLAGTTMIPTMLHPNEILDGAVTTFLGAHCTVCSDKQYMYEVQNSPVIEEFFEQHGKRLRFLGVILHNEVITLEGKQRASLFTAKLAKLFGAEGAVLVTEGHGNPDEDIMLNVKNLEAAGVKTVIISDELGGRDGKSPGLADWVPECDAMVSVGNTHQLLAVPERLETLIGNPASLELVRAAISCGPEEPEHFYTELIHIPCSCAQAGISRLSADWI</sequence>
<dbReference type="AlphaFoldDB" id="A0A1B2I118"/>
<evidence type="ECO:0000313" key="2">
    <source>
        <dbReference type="Proteomes" id="UP000093044"/>
    </source>
</evidence>
<evidence type="ECO:0008006" key="3">
    <source>
        <dbReference type="Google" id="ProtNLM"/>
    </source>
</evidence>
<dbReference type="STRING" id="1197717.BED41_00195"/>
<evidence type="ECO:0000313" key="1">
    <source>
        <dbReference type="EMBL" id="ANZ43664.1"/>
    </source>
</evidence>
<dbReference type="Pfam" id="PF09338">
    <property type="entry name" value="Gly_reductase"/>
    <property type="match status" value="1"/>
</dbReference>
<proteinExistence type="predicted"/>
<accession>A0A1B2I118</accession>
<protein>
    <recommendedName>
        <fullName evidence="3">Beta-aspartyl-peptidase</fullName>
    </recommendedName>
</protein>
<dbReference type="GeneID" id="83056271"/>
<dbReference type="RefSeq" id="WP_066741543.1">
    <property type="nucleotide sequence ID" value="NZ_CP016757.1"/>
</dbReference>
<dbReference type="KEGG" id="cpor:BED41_00195"/>
<dbReference type="InterPro" id="IPR015417">
    <property type="entry name" value="Gly_reductase_pB_sua/b"/>
</dbReference>
<name>A0A1B2I118_9BACT</name>
<organism evidence="1 2">
    <name type="scientific">Cloacibacillus porcorum</name>
    <dbReference type="NCBI Taxonomy" id="1197717"/>
    <lineage>
        <taxon>Bacteria</taxon>
        <taxon>Thermotogati</taxon>
        <taxon>Synergistota</taxon>
        <taxon>Synergistia</taxon>
        <taxon>Synergistales</taxon>
        <taxon>Synergistaceae</taxon>
        <taxon>Cloacibacillus</taxon>
    </lineage>
</organism>
<dbReference type="GO" id="GO:0050485">
    <property type="term" value="F:oxidoreductase activity, acting on X-H and Y-H to form an X-Y bond, with a disulfide as acceptor"/>
    <property type="evidence" value="ECO:0007669"/>
    <property type="project" value="InterPro"/>
</dbReference>
<keyword evidence="2" id="KW-1185">Reference proteome</keyword>
<dbReference type="Proteomes" id="UP000093044">
    <property type="component" value="Chromosome"/>
</dbReference>
<dbReference type="EMBL" id="CP016757">
    <property type="protein sequence ID" value="ANZ43664.1"/>
    <property type="molecule type" value="Genomic_DNA"/>
</dbReference>